<evidence type="ECO:0000256" key="2">
    <source>
        <dbReference type="SAM" id="MobiDB-lite"/>
    </source>
</evidence>
<evidence type="ECO:0000313" key="5">
    <source>
        <dbReference type="Proteomes" id="UP001375743"/>
    </source>
</evidence>
<keyword evidence="5" id="KW-1185">Reference proteome</keyword>
<evidence type="ECO:0000313" key="4">
    <source>
        <dbReference type="EMBL" id="MEK0085945.1"/>
    </source>
</evidence>
<protein>
    <recommendedName>
        <fullName evidence="3">Magnesium transporter MgtE intracellular domain-containing protein</fullName>
    </recommendedName>
</protein>
<dbReference type="SUPFAM" id="SSF158791">
    <property type="entry name" value="MgtE N-terminal domain-like"/>
    <property type="match status" value="1"/>
</dbReference>
<sequence length="236" mass="25331">MPLLAPAKRWLPLSRLLLLTGLTLLASAVIHTADLLHAVASKPTMALDASGPTTRAASDPNAPESLSSIEPAAGPQEPTSMAYPDGTMEGGETPWRVEALEAIAAELNRRQAALAAREQVATLREAAVKLAEERLRNDIAALEKSKSELELRIHTLSRRNADDIAQMIKVYEAMKAKNAAAIFETMEPEILVSIVRGMRDTKAAAIIAEMTPEKARKLTLELGTEPTTPGLCKGQP</sequence>
<dbReference type="InterPro" id="IPR006668">
    <property type="entry name" value="Mg_transptr_MgtE_intracell_dom"/>
</dbReference>
<dbReference type="Pfam" id="PF03448">
    <property type="entry name" value="MgtE_N"/>
    <property type="match status" value="1"/>
</dbReference>
<feature type="region of interest" description="Disordered" evidence="2">
    <location>
        <begin position="46"/>
        <end position="91"/>
    </location>
</feature>
<feature type="coiled-coil region" evidence="1">
    <location>
        <begin position="97"/>
        <end position="159"/>
    </location>
</feature>
<dbReference type="Gene3D" id="1.25.60.10">
    <property type="entry name" value="MgtE N-terminal domain-like"/>
    <property type="match status" value="1"/>
</dbReference>
<proteinExistence type="predicted"/>
<name>A0ABU8XXL6_9PROT</name>
<keyword evidence="1" id="KW-0175">Coiled coil</keyword>
<organism evidence="4 5">
    <name type="scientific">Benzoatithermus flavus</name>
    <dbReference type="NCBI Taxonomy" id="3108223"/>
    <lineage>
        <taxon>Bacteria</taxon>
        <taxon>Pseudomonadati</taxon>
        <taxon>Pseudomonadota</taxon>
        <taxon>Alphaproteobacteria</taxon>
        <taxon>Geminicoccales</taxon>
        <taxon>Geminicoccaceae</taxon>
        <taxon>Benzoatithermus</taxon>
    </lineage>
</organism>
<reference evidence="4 5" key="1">
    <citation type="submission" date="2024-01" db="EMBL/GenBank/DDBJ databases">
        <title>Multi-omics insights into the function and evolution of sodium benzoate biodegradation pathways in Benzoatithermus flavus gen. nov., sp. nov. from hot spring.</title>
        <authorList>
            <person name="Hu C.-J."/>
            <person name="Li W.-J."/>
        </authorList>
    </citation>
    <scope>NUCLEOTIDE SEQUENCE [LARGE SCALE GENOMIC DNA]</scope>
    <source>
        <strain evidence="4 5">SYSU G07066</strain>
    </source>
</reference>
<dbReference type="Proteomes" id="UP001375743">
    <property type="component" value="Unassembled WGS sequence"/>
</dbReference>
<evidence type="ECO:0000259" key="3">
    <source>
        <dbReference type="Pfam" id="PF03448"/>
    </source>
</evidence>
<evidence type="ECO:0000256" key="1">
    <source>
        <dbReference type="SAM" id="Coils"/>
    </source>
</evidence>
<dbReference type="RefSeq" id="WP_418161793.1">
    <property type="nucleotide sequence ID" value="NZ_JBBLZC010000039.1"/>
</dbReference>
<dbReference type="InterPro" id="IPR038076">
    <property type="entry name" value="MgtE_N_sf"/>
</dbReference>
<feature type="domain" description="Magnesium transporter MgtE intracellular" evidence="3">
    <location>
        <begin position="164"/>
        <end position="222"/>
    </location>
</feature>
<comment type="caution">
    <text evidence="4">The sequence shown here is derived from an EMBL/GenBank/DDBJ whole genome shotgun (WGS) entry which is preliminary data.</text>
</comment>
<gene>
    <name evidence="4" type="ORF">U1T56_22550</name>
</gene>
<dbReference type="EMBL" id="JBBLZC010000039">
    <property type="protein sequence ID" value="MEK0085945.1"/>
    <property type="molecule type" value="Genomic_DNA"/>
</dbReference>
<accession>A0ABU8XXL6</accession>